<feature type="compositionally biased region" description="Polar residues" evidence="1">
    <location>
        <begin position="295"/>
        <end position="315"/>
    </location>
</feature>
<evidence type="ECO:0000313" key="5">
    <source>
        <dbReference type="Proteomes" id="UP000325313"/>
    </source>
</evidence>
<protein>
    <submittedName>
        <fullName evidence="3">Uncharacterized protein</fullName>
    </submittedName>
</protein>
<dbReference type="AlphaFoldDB" id="A0A5B0S1R5"/>
<dbReference type="EMBL" id="VSWC01000131">
    <property type="protein sequence ID" value="KAA1081073.1"/>
    <property type="molecule type" value="Genomic_DNA"/>
</dbReference>
<feature type="region of interest" description="Disordered" evidence="1">
    <location>
        <begin position="285"/>
        <end position="316"/>
    </location>
</feature>
<dbReference type="OrthoDB" id="10276801at2759"/>
<evidence type="ECO:0000313" key="3">
    <source>
        <dbReference type="EMBL" id="KAA1131235.1"/>
    </source>
</evidence>
<evidence type="ECO:0000256" key="1">
    <source>
        <dbReference type="SAM" id="MobiDB-lite"/>
    </source>
</evidence>
<keyword evidence="4" id="KW-1185">Reference proteome</keyword>
<reference evidence="4 5" key="1">
    <citation type="submission" date="2019-05" db="EMBL/GenBank/DDBJ databases">
        <title>Emergence of the Ug99 lineage of the wheat stem rust pathogen through somatic hybridization.</title>
        <authorList>
            <person name="Li F."/>
            <person name="Upadhyaya N.M."/>
            <person name="Sperschneider J."/>
            <person name="Matny O."/>
            <person name="Nguyen-Phuc H."/>
            <person name="Mago R."/>
            <person name="Raley C."/>
            <person name="Miller M.E."/>
            <person name="Silverstein K.A.T."/>
            <person name="Henningsen E."/>
            <person name="Hirsch C.D."/>
            <person name="Visser B."/>
            <person name="Pretorius Z.A."/>
            <person name="Steffenson B.J."/>
            <person name="Schwessinger B."/>
            <person name="Dodds P.N."/>
            <person name="Figueroa M."/>
        </authorList>
    </citation>
    <scope>NUCLEOTIDE SEQUENCE [LARGE SCALE GENOMIC DNA]</scope>
    <source>
        <strain evidence="2">21-0</strain>
        <strain evidence="3 5">Ug99</strain>
    </source>
</reference>
<sequence>MADSETTNSIQSTVCNALRGLSDFCSQGLITNNQPLSPGQEAPSIDQIDVRQALMIEMQTSLLPSLRQHLADLLESQDALCFREEPHPNLQATLEILSQLEHTVKQIKSSFLSIRAAAQVSENEDERYGILKRHKSDSIMDKIHYTIRYPLIMLLNGHVALLEEWPNAERALKIRIQKRVARDTAGVFSLLKGITHLFHKSELSILQATWQVSSDSLELYIDFLSERVDSKFTQSNQEPSYYRTGDDRSDASDQNHPDHRAQINPSGDARHQQQPENILTNASSAVGRQHERSLNVHSSANSIGDHQPEQSTTILPNEAPGEVIRIEPHLVKLCQSVMPFIKLGRLLLNRLLLAPSSRAPFTIDDRMSSAQFESFRDQTDEFFADLWNLLRNLLDLCNRDGRATIDEISDELDKSLISFDQCMQVLRPRLVPYSPSNQSQPVTTPQPEREKILNDWFSLLISQVHLAGQNFRVEIEIFRKNYADYTY</sequence>
<dbReference type="PANTHER" id="PTHR33069">
    <property type="entry name" value="CHROMOSOME 7, WHOLE GENOME SHOTGUN SEQUENCE-RELATED"/>
    <property type="match status" value="1"/>
</dbReference>
<evidence type="ECO:0000313" key="4">
    <source>
        <dbReference type="Proteomes" id="UP000324748"/>
    </source>
</evidence>
<dbReference type="Proteomes" id="UP000325313">
    <property type="component" value="Unassembled WGS sequence"/>
</dbReference>
<evidence type="ECO:0000313" key="2">
    <source>
        <dbReference type="EMBL" id="KAA1081073.1"/>
    </source>
</evidence>
<name>A0A5B0S1R5_PUCGR</name>
<dbReference type="EMBL" id="VDEP01000104">
    <property type="protein sequence ID" value="KAA1131235.1"/>
    <property type="molecule type" value="Genomic_DNA"/>
</dbReference>
<proteinExistence type="predicted"/>
<dbReference type="PANTHER" id="PTHR33069:SF3">
    <property type="entry name" value="DYNEIN HEAVY CHAIN TAIL DOMAIN-CONTAINING PROTEIN"/>
    <property type="match status" value="1"/>
</dbReference>
<organism evidence="3 5">
    <name type="scientific">Puccinia graminis f. sp. tritici</name>
    <dbReference type="NCBI Taxonomy" id="56615"/>
    <lineage>
        <taxon>Eukaryota</taxon>
        <taxon>Fungi</taxon>
        <taxon>Dikarya</taxon>
        <taxon>Basidiomycota</taxon>
        <taxon>Pucciniomycotina</taxon>
        <taxon>Pucciniomycetes</taxon>
        <taxon>Pucciniales</taxon>
        <taxon>Pucciniaceae</taxon>
        <taxon>Puccinia</taxon>
    </lineage>
</organism>
<accession>A0A5B0S1R5</accession>
<feature type="region of interest" description="Disordered" evidence="1">
    <location>
        <begin position="234"/>
        <end position="273"/>
    </location>
</feature>
<comment type="caution">
    <text evidence="3">The sequence shown here is derived from an EMBL/GenBank/DDBJ whole genome shotgun (WGS) entry which is preliminary data.</text>
</comment>
<dbReference type="Proteomes" id="UP000324748">
    <property type="component" value="Unassembled WGS sequence"/>
</dbReference>
<feature type="compositionally biased region" description="Basic and acidic residues" evidence="1">
    <location>
        <begin position="244"/>
        <end position="261"/>
    </location>
</feature>
<gene>
    <name evidence="2" type="ORF">PGT21_028837</name>
    <name evidence="3" type="ORF">PGTUg99_026319</name>
</gene>